<evidence type="ECO:0000313" key="12">
    <source>
        <dbReference type="Proteomes" id="UP000078348"/>
    </source>
</evidence>
<evidence type="ECO:0000256" key="7">
    <source>
        <dbReference type="ARBA" id="ARBA00022989"/>
    </source>
</evidence>
<reference evidence="11 12" key="1">
    <citation type="submission" date="2016-05" db="EMBL/GenBank/DDBJ databases">
        <title>Nuclear genome of Blastocystis sp. subtype 1 NandII.</title>
        <authorList>
            <person name="Gentekaki E."/>
            <person name="Curtis B."/>
            <person name="Stairs C."/>
            <person name="Eme L."/>
            <person name="Herman E."/>
            <person name="Klimes V."/>
            <person name="Arias M.C."/>
            <person name="Elias M."/>
            <person name="Hilliou F."/>
            <person name="Klute M."/>
            <person name="Malik S.-B."/>
            <person name="Pightling A."/>
            <person name="Rachubinski R."/>
            <person name="Salas D."/>
            <person name="Schlacht A."/>
            <person name="Suga H."/>
            <person name="Archibald J."/>
            <person name="Ball S.G."/>
            <person name="Clark G."/>
            <person name="Dacks J."/>
            <person name="Van Der Giezen M."/>
            <person name="Tsaousis A."/>
            <person name="Roger A."/>
        </authorList>
    </citation>
    <scope>NUCLEOTIDE SEQUENCE [LARGE SCALE GENOMIC DNA]</scope>
    <source>
        <strain evidence="12">ATCC 50177 / NandII</strain>
    </source>
</reference>
<evidence type="ECO:0000256" key="8">
    <source>
        <dbReference type="ARBA" id="ARBA00023034"/>
    </source>
</evidence>
<keyword evidence="5" id="KW-0812">Transmembrane</keyword>
<evidence type="ECO:0000313" key="11">
    <source>
        <dbReference type="EMBL" id="OAO15404.1"/>
    </source>
</evidence>
<evidence type="ECO:0000256" key="4">
    <source>
        <dbReference type="ARBA" id="ARBA00022679"/>
    </source>
</evidence>
<evidence type="ECO:0000256" key="2">
    <source>
        <dbReference type="ARBA" id="ARBA00008661"/>
    </source>
</evidence>
<keyword evidence="6" id="KW-0735">Signal-anchor</keyword>
<comment type="subcellular location">
    <subcellularLocation>
        <location evidence="1 10">Golgi apparatus membrane</location>
        <topology evidence="1 10">Single-pass type II membrane protein</topology>
    </subcellularLocation>
</comment>
<proteinExistence type="inferred from homology"/>
<gene>
    <name evidence="11" type="ORF">AV274_2891</name>
</gene>
<dbReference type="Proteomes" id="UP000078348">
    <property type="component" value="Unassembled WGS sequence"/>
</dbReference>
<evidence type="ECO:0000256" key="9">
    <source>
        <dbReference type="ARBA" id="ARBA00023136"/>
    </source>
</evidence>
<comment type="caution">
    <text evidence="11">The sequence shown here is derived from an EMBL/GenBank/DDBJ whole genome shotgun (WGS) entry which is preliminary data.</text>
</comment>
<dbReference type="InterPro" id="IPR002659">
    <property type="entry name" value="Glyco_trans_31"/>
</dbReference>
<dbReference type="STRING" id="478820.A0A196SHG2"/>
<evidence type="ECO:0000256" key="3">
    <source>
        <dbReference type="ARBA" id="ARBA00022676"/>
    </source>
</evidence>
<dbReference type="GO" id="GO:0000139">
    <property type="term" value="C:Golgi membrane"/>
    <property type="evidence" value="ECO:0007669"/>
    <property type="project" value="UniProtKB-SubCell"/>
</dbReference>
<protein>
    <recommendedName>
        <fullName evidence="10">Hexosyltransferase</fullName>
        <ecNumber evidence="10">2.4.1.-</ecNumber>
    </recommendedName>
</protein>
<evidence type="ECO:0000256" key="5">
    <source>
        <dbReference type="ARBA" id="ARBA00022692"/>
    </source>
</evidence>
<dbReference type="AlphaFoldDB" id="A0A196SHG2"/>
<accession>A0A196SHG2</accession>
<keyword evidence="12" id="KW-1185">Reference proteome</keyword>
<sequence>MIVDGQKINYDILVSVHEDSYSNMTLTALDAFMWVRDYCKQAQYIGRVDGDVWIQLGNLIHYLKTVPKKGYYGGSLALGRMDEEGMVYKDLKIIPKDYPKRRWLFNFGGANLYSNDVVPFINIGTMYMDLIIPVSEDVLIGEILRRAGIDPYPAPHDYVLYVNHYSMLEGGVIPKNAIFIHGIKNMTVFRRVYRRHASTYLVPFTK</sequence>
<dbReference type="OrthoDB" id="5957813at2759"/>
<dbReference type="PANTHER" id="PTHR11214:SF3">
    <property type="entry name" value="BETA-1,3-GALACTOSYLTRANSFERASE 6"/>
    <property type="match status" value="1"/>
</dbReference>
<dbReference type="EC" id="2.4.1.-" evidence="10"/>
<evidence type="ECO:0000256" key="1">
    <source>
        <dbReference type="ARBA" id="ARBA00004323"/>
    </source>
</evidence>
<keyword evidence="4 11" id="KW-0808">Transferase</keyword>
<evidence type="ECO:0000256" key="6">
    <source>
        <dbReference type="ARBA" id="ARBA00022968"/>
    </source>
</evidence>
<name>A0A196SHG2_BLAHN</name>
<keyword evidence="8 10" id="KW-0333">Golgi apparatus</keyword>
<dbReference type="GO" id="GO:0006493">
    <property type="term" value="P:protein O-linked glycosylation"/>
    <property type="evidence" value="ECO:0007669"/>
    <property type="project" value="TreeGrafter"/>
</dbReference>
<keyword evidence="9" id="KW-0472">Membrane</keyword>
<dbReference type="PANTHER" id="PTHR11214">
    <property type="entry name" value="BETA-1,3-N-ACETYLGLUCOSAMINYLTRANSFERASE"/>
    <property type="match status" value="1"/>
</dbReference>
<comment type="similarity">
    <text evidence="2 10">Belongs to the glycosyltransferase 31 family.</text>
</comment>
<dbReference type="GO" id="GO:0016758">
    <property type="term" value="F:hexosyltransferase activity"/>
    <property type="evidence" value="ECO:0007669"/>
    <property type="project" value="InterPro"/>
</dbReference>
<dbReference type="EMBL" id="LXWW01000144">
    <property type="protein sequence ID" value="OAO15404.1"/>
    <property type="molecule type" value="Genomic_DNA"/>
</dbReference>
<organism evidence="11 12">
    <name type="scientific">Blastocystis sp. subtype 1 (strain ATCC 50177 / NandII)</name>
    <dbReference type="NCBI Taxonomy" id="478820"/>
    <lineage>
        <taxon>Eukaryota</taxon>
        <taxon>Sar</taxon>
        <taxon>Stramenopiles</taxon>
        <taxon>Bigyra</taxon>
        <taxon>Opalozoa</taxon>
        <taxon>Opalinata</taxon>
        <taxon>Blastocystidae</taxon>
        <taxon>Blastocystis</taxon>
    </lineage>
</organism>
<evidence type="ECO:0000256" key="10">
    <source>
        <dbReference type="RuleBase" id="RU363063"/>
    </source>
</evidence>
<keyword evidence="3 10" id="KW-0328">Glycosyltransferase</keyword>
<dbReference type="Pfam" id="PF01762">
    <property type="entry name" value="Galactosyl_T"/>
    <property type="match status" value="1"/>
</dbReference>
<keyword evidence="7" id="KW-1133">Transmembrane helix</keyword>